<protein>
    <submittedName>
        <fullName evidence="1">Uncharacterized protein</fullName>
    </submittedName>
</protein>
<evidence type="ECO:0000313" key="2">
    <source>
        <dbReference type="Proteomes" id="UP000002357"/>
    </source>
</evidence>
<organism evidence="1 2">
    <name type="scientific">Streptomyces clavuligerus</name>
    <dbReference type="NCBI Taxonomy" id="1901"/>
    <lineage>
        <taxon>Bacteria</taxon>
        <taxon>Bacillati</taxon>
        <taxon>Actinomycetota</taxon>
        <taxon>Actinomycetes</taxon>
        <taxon>Kitasatosporales</taxon>
        <taxon>Streptomycetaceae</taxon>
        <taxon>Streptomyces</taxon>
    </lineage>
</organism>
<name>B5GVE6_STRCL</name>
<evidence type="ECO:0000313" key="1">
    <source>
        <dbReference type="EMBL" id="EFG09464.1"/>
    </source>
</evidence>
<proteinExistence type="predicted"/>
<dbReference type="EMBL" id="CM000913">
    <property type="protein sequence ID" value="EFG09464.1"/>
    <property type="molecule type" value="Genomic_DNA"/>
</dbReference>
<keyword evidence="2" id="KW-1185">Reference proteome</keyword>
<accession>B5GVE6</accession>
<sequence>MASATIWWETLCAGDRRSGGQDEVPLLRALVYWWLPWPGQSVSGGTVSLPVGPVGWWA</sequence>
<reference evidence="1 2" key="1">
    <citation type="journal article" date="2010" name="Genome Biol. Evol.">
        <title>The sequence of a 1.8-mb bacterial linear plasmid reveals a rich evolutionary reservoir of secondary metabolic pathways.</title>
        <authorList>
            <person name="Medema M.H."/>
            <person name="Trefzer A."/>
            <person name="Kovalchuk A."/>
            <person name="van den Berg M."/>
            <person name="Mueller U."/>
            <person name="Heijne W."/>
            <person name="Wu L."/>
            <person name="Alam M.T."/>
            <person name="Ronning C.M."/>
            <person name="Nierman W.C."/>
            <person name="Bovenberg R.A.L."/>
            <person name="Breitling R."/>
            <person name="Takano E."/>
        </authorList>
    </citation>
    <scope>NUCLEOTIDE SEQUENCE [LARGE SCALE GENOMIC DNA]</scope>
    <source>
        <strain evidence="2">ATCC 27064 / DSM 738 / JCM 4710 / NBRC 13307 / NCIMB 12785 / NRRL 3585 / VKM Ac-602</strain>
    </source>
</reference>
<gene>
    <name evidence="1" type="ORF">SCLAV_4393</name>
</gene>
<dbReference type="AlphaFoldDB" id="B5GVE6"/>
<dbReference type="Proteomes" id="UP000002357">
    <property type="component" value="Chromosome"/>
</dbReference>